<keyword evidence="2 3" id="KW-0539">Nucleus</keyword>
<feature type="domain" description="CCT" evidence="5">
    <location>
        <begin position="525"/>
        <end position="567"/>
    </location>
</feature>
<gene>
    <name evidence="6" type="ORF">C2E20_7877</name>
</gene>
<feature type="region of interest" description="Disordered" evidence="4">
    <location>
        <begin position="575"/>
        <end position="596"/>
    </location>
</feature>
<feature type="region of interest" description="Disordered" evidence="4">
    <location>
        <begin position="319"/>
        <end position="338"/>
    </location>
</feature>
<dbReference type="Proteomes" id="UP000239649">
    <property type="component" value="Unassembled WGS sequence"/>
</dbReference>
<feature type="compositionally biased region" description="Low complexity" evidence="4">
    <location>
        <begin position="488"/>
        <end position="503"/>
    </location>
</feature>
<proteinExistence type="predicted"/>
<dbReference type="InterPro" id="IPR052453">
    <property type="entry name" value="CONSTANS-like_ZF"/>
</dbReference>
<dbReference type="EMBL" id="LHPF02000036">
    <property type="protein sequence ID" value="PSC68510.1"/>
    <property type="molecule type" value="Genomic_DNA"/>
</dbReference>
<dbReference type="GO" id="GO:0005634">
    <property type="term" value="C:nucleus"/>
    <property type="evidence" value="ECO:0007669"/>
    <property type="project" value="UniProtKB-SubCell"/>
</dbReference>
<dbReference type="Pfam" id="PF06203">
    <property type="entry name" value="CCT"/>
    <property type="match status" value="1"/>
</dbReference>
<evidence type="ECO:0000256" key="1">
    <source>
        <dbReference type="ARBA" id="ARBA00004123"/>
    </source>
</evidence>
<protein>
    <submittedName>
        <fullName evidence="6">B-box zinc finger</fullName>
    </submittedName>
</protein>
<feature type="compositionally biased region" description="Basic residues" evidence="4">
    <location>
        <begin position="477"/>
        <end position="487"/>
    </location>
</feature>
<dbReference type="PANTHER" id="PTHR31874:SF1">
    <property type="entry name" value="ZINC FINGER PROTEIN CONSTANS-LIKE 6"/>
    <property type="match status" value="1"/>
</dbReference>
<evidence type="ECO:0000256" key="3">
    <source>
        <dbReference type="PROSITE-ProRule" id="PRU00357"/>
    </source>
</evidence>
<feature type="region of interest" description="Disordered" evidence="4">
    <location>
        <begin position="132"/>
        <end position="161"/>
    </location>
</feature>
<feature type="region of interest" description="Disordered" evidence="4">
    <location>
        <begin position="347"/>
        <end position="367"/>
    </location>
</feature>
<accession>A0A2P6V341</accession>
<dbReference type="AlphaFoldDB" id="A0A2P6V341"/>
<evidence type="ECO:0000256" key="4">
    <source>
        <dbReference type="SAM" id="MobiDB-lite"/>
    </source>
</evidence>
<reference evidence="6 7" key="1">
    <citation type="journal article" date="2018" name="Plant J.">
        <title>Genome sequences of Chlorella sorokiniana UTEX 1602 and Micractinium conductrix SAG 241.80: implications to maltose excretion by a green alga.</title>
        <authorList>
            <person name="Arriola M.B."/>
            <person name="Velmurugan N."/>
            <person name="Zhang Y."/>
            <person name="Plunkett M.H."/>
            <person name="Hondzo H."/>
            <person name="Barney B.M."/>
        </authorList>
    </citation>
    <scope>NUCLEOTIDE SEQUENCE [LARGE SCALE GENOMIC DNA]</scope>
    <source>
        <strain evidence="6 7">SAG 241.80</strain>
    </source>
</reference>
<name>A0A2P6V341_9CHLO</name>
<dbReference type="OrthoDB" id="153872at2759"/>
<evidence type="ECO:0000313" key="6">
    <source>
        <dbReference type="EMBL" id="PSC68510.1"/>
    </source>
</evidence>
<evidence type="ECO:0000259" key="5">
    <source>
        <dbReference type="PROSITE" id="PS51017"/>
    </source>
</evidence>
<dbReference type="InterPro" id="IPR010402">
    <property type="entry name" value="CCT_domain"/>
</dbReference>
<dbReference type="PROSITE" id="PS51017">
    <property type="entry name" value="CCT"/>
    <property type="match status" value="1"/>
</dbReference>
<dbReference type="PANTHER" id="PTHR31874">
    <property type="entry name" value="CCT MOTIF FAMILY PROTEIN, EXPRESSED"/>
    <property type="match status" value="1"/>
</dbReference>
<comment type="caution">
    <text evidence="6">The sequence shown here is derived from an EMBL/GenBank/DDBJ whole genome shotgun (WGS) entry which is preliminary data.</text>
</comment>
<feature type="compositionally biased region" description="Low complexity" evidence="4">
    <location>
        <begin position="463"/>
        <end position="475"/>
    </location>
</feature>
<feature type="region of interest" description="Disordered" evidence="4">
    <location>
        <begin position="463"/>
        <end position="524"/>
    </location>
</feature>
<evidence type="ECO:0000313" key="7">
    <source>
        <dbReference type="Proteomes" id="UP000239649"/>
    </source>
</evidence>
<dbReference type="STRING" id="554055.A0A2P6V341"/>
<keyword evidence="7" id="KW-1185">Reference proteome</keyword>
<comment type="subcellular location">
    <subcellularLocation>
        <location evidence="1 3">Nucleus</location>
    </subcellularLocation>
</comment>
<sequence length="596" mass="59469">MVSDANTAADGGRRGGPYCGSSPAELYCSQHDSFLCRGCDVVVRTGCPERQPTAAASGEAAAAAVPPPITSDISGSATVGGATAEALKPSHSLYTAESAPAPPAAAAAAQDDFPSASCCGTNAPPAHASPFAFTGHRGLTPPPPLPRTTADDAAPPPPAAQALPMAKANSLDQELMDCLESLTNDPLAPLDFGFDLARLGGPLGGALAGLVAGLGVAADLEAPLDSSIECVTALEAAVAAALPLCADNRPGSAQRSRSVGDGATRCSPLVEGAAGGAAGGAEVAELHVGGDSVGLSGSNLWRAYRPTGEEQVVVVEERAPPPRKRLPEGGAGAADGDARGAARVKLEGNAEGQQRAVGPASRNWAAGGGASAVVTTGMAAHNAVSALVACLSVQLSAGAGPATPTADAALPPTMGSFIWQQAQPRSPLAAPGAAAAAAAAAPPSPGGAVTTGVAQPAQALAAAAGPRAAGNPAAGKQSRKRDFRRRVAPAAPAAAASPAAAAADGEEAGQHQLPPIPAYREGETRADKLARYRAKRDRRRFKKTVRYECRKHYADLRPRIKGRFVSPEEFAAWNAQQGGEESEGSLPQAPLAVAAY</sequence>
<evidence type="ECO:0000256" key="2">
    <source>
        <dbReference type="ARBA" id="ARBA00023242"/>
    </source>
</evidence>
<organism evidence="6 7">
    <name type="scientific">Micractinium conductrix</name>
    <dbReference type="NCBI Taxonomy" id="554055"/>
    <lineage>
        <taxon>Eukaryota</taxon>
        <taxon>Viridiplantae</taxon>
        <taxon>Chlorophyta</taxon>
        <taxon>core chlorophytes</taxon>
        <taxon>Trebouxiophyceae</taxon>
        <taxon>Chlorellales</taxon>
        <taxon>Chlorellaceae</taxon>
        <taxon>Chlorella clade</taxon>
        <taxon>Micractinium</taxon>
    </lineage>
</organism>